<feature type="transmembrane region" description="Helical" evidence="6">
    <location>
        <begin position="85"/>
        <end position="105"/>
    </location>
</feature>
<proteinExistence type="predicted"/>
<dbReference type="AlphaFoldDB" id="A0AA39QT25"/>
<keyword evidence="2 6" id="KW-0812">Transmembrane</keyword>
<feature type="transmembrane region" description="Helical" evidence="6">
    <location>
        <begin position="112"/>
        <end position="133"/>
    </location>
</feature>
<feature type="transmembrane region" description="Helical" evidence="6">
    <location>
        <begin position="230"/>
        <end position="249"/>
    </location>
</feature>
<dbReference type="GO" id="GO:0016020">
    <property type="term" value="C:membrane"/>
    <property type="evidence" value="ECO:0007669"/>
    <property type="project" value="UniProtKB-SubCell"/>
</dbReference>
<dbReference type="InterPro" id="IPR008521">
    <property type="entry name" value="Mg_trans_NIPA"/>
</dbReference>
<feature type="region of interest" description="Disordered" evidence="5">
    <location>
        <begin position="416"/>
        <end position="438"/>
    </location>
</feature>
<reference evidence="7" key="1">
    <citation type="submission" date="2023-03" db="EMBL/GenBank/DDBJ databases">
        <title>Complete genome of Cladonia borealis.</title>
        <authorList>
            <person name="Park H."/>
        </authorList>
    </citation>
    <scope>NUCLEOTIDE SEQUENCE</scope>
    <source>
        <strain evidence="7">ANT050790</strain>
    </source>
</reference>
<evidence type="ECO:0000256" key="1">
    <source>
        <dbReference type="ARBA" id="ARBA00004141"/>
    </source>
</evidence>
<dbReference type="SUPFAM" id="SSF103481">
    <property type="entry name" value="Multidrug resistance efflux transporter EmrE"/>
    <property type="match status" value="1"/>
</dbReference>
<feature type="transmembrane region" description="Helical" evidence="6">
    <location>
        <begin position="153"/>
        <end position="176"/>
    </location>
</feature>
<dbReference type="PANTHER" id="PTHR12570">
    <property type="match status" value="1"/>
</dbReference>
<name>A0AA39QT25_9LECA</name>
<comment type="caution">
    <text evidence="7">The sequence shown here is derived from an EMBL/GenBank/DDBJ whole genome shotgun (WGS) entry which is preliminary data.</text>
</comment>
<dbReference type="Pfam" id="PF05653">
    <property type="entry name" value="Mg_trans_NIPA"/>
    <property type="match status" value="1"/>
</dbReference>
<evidence type="ECO:0000256" key="2">
    <source>
        <dbReference type="ARBA" id="ARBA00022692"/>
    </source>
</evidence>
<sequence>MGNLGDLSPQGSVAVGILVGLISASVQSLGLTLQRKSHILEDEKDPNELRRPPFRRRRWQLGMLMFIVANLAGSTIQITTLPLPVLSTLQASGLVFNSICATLILGEPFTRWSLGGTFLVSAGAVLIAIFGAIGEPAHNLDQLLELLQRRQFILWMMGQAILVIVIIIGAKVIKWVNPLGKNTPRMRFYRGMSFGAVSGILSAHSLLVAKSAVELLVRTIVDRHNQFNRWQSWMILIGLLVLALTQLYYMHRGLKLCSTSILYPFTFCVYNIIAILDGLIYFHQTSRLSLLHALLIALGTVILLLGVLALSWRLHNDPTTRPPVAQNPLTPGMGFVDDDSDSEVDANVLTPEADEEANLLPNGNASPFSYHRTSRPISWPNDPHTATPYKHDLSNITRLRAKKGITESEEIWEELEDSGDTPAIPSPFSHRRTSAQTTPYVKPSAVSMLGGTDAAEDETPSESTALLRAGTGRSYRDRRRRSTPGLETTRRSLDGQTQEAVGGWWKMRKWWYRSMGPGKGKGNNEDLPDGGRNGA</sequence>
<dbReference type="InterPro" id="IPR037185">
    <property type="entry name" value="EmrE-like"/>
</dbReference>
<keyword evidence="4 6" id="KW-0472">Membrane</keyword>
<feature type="transmembrane region" description="Helical" evidence="6">
    <location>
        <begin position="12"/>
        <end position="33"/>
    </location>
</feature>
<feature type="region of interest" description="Disordered" evidence="5">
    <location>
        <begin position="451"/>
        <end position="498"/>
    </location>
</feature>
<organism evidence="7 8">
    <name type="scientific">Cladonia borealis</name>
    <dbReference type="NCBI Taxonomy" id="184061"/>
    <lineage>
        <taxon>Eukaryota</taxon>
        <taxon>Fungi</taxon>
        <taxon>Dikarya</taxon>
        <taxon>Ascomycota</taxon>
        <taxon>Pezizomycotina</taxon>
        <taxon>Lecanoromycetes</taxon>
        <taxon>OSLEUM clade</taxon>
        <taxon>Lecanoromycetidae</taxon>
        <taxon>Lecanorales</taxon>
        <taxon>Lecanorineae</taxon>
        <taxon>Cladoniaceae</taxon>
        <taxon>Cladonia</taxon>
    </lineage>
</organism>
<dbReference type="Gene3D" id="1.10.3730.20">
    <property type="match status" value="1"/>
</dbReference>
<dbReference type="PANTHER" id="PTHR12570:SF86">
    <property type="entry name" value="ADR321CP"/>
    <property type="match status" value="1"/>
</dbReference>
<dbReference type="EMBL" id="JAFEKC020000024">
    <property type="protein sequence ID" value="KAK0507394.1"/>
    <property type="molecule type" value="Genomic_DNA"/>
</dbReference>
<evidence type="ECO:0000256" key="6">
    <source>
        <dbReference type="SAM" id="Phobius"/>
    </source>
</evidence>
<keyword evidence="3 6" id="KW-1133">Transmembrane helix</keyword>
<dbReference type="Proteomes" id="UP001166286">
    <property type="component" value="Unassembled WGS sequence"/>
</dbReference>
<evidence type="ECO:0000256" key="4">
    <source>
        <dbReference type="ARBA" id="ARBA00023136"/>
    </source>
</evidence>
<keyword evidence="8" id="KW-1185">Reference proteome</keyword>
<evidence type="ECO:0000313" key="7">
    <source>
        <dbReference type="EMBL" id="KAK0507394.1"/>
    </source>
</evidence>
<dbReference type="GO" id="GO:0015095">
    <property type="term" value="F:magnesium ion transmembrane transporter activity"/>
    <property type="evidence" value="ECO:0007669"/>
    <property type="project" value="InterPro"/>
</dbReference>
<feature type="transmembrane region" description="Helical" evidence="6">
    <location>
        <begin position="59"/>
        <end position="79"/>
    </location>
</feature>
<evidence type="ECO:0000256" key="3">
    <source>
        <dbReference type="ARBA" id="ARBA00022989"/>
    </source>
</evidence>
<evidence type="ECO:0000256" key="5">
    <source>
        <dbReference type="SAM" id="MobiDB-lite"/>
    </source>
</evidence>
<dbReference type="FunFam" id="1.10.3730.20:FF:000012">
    <property type="entry name" value="DUF803 domain-containing protein"/>
    <property type="match status" value="1"/>
</dbReference>
<feature type="transmembrane region" description="Helical" evidence="6">
    <location>
        <begin position="261"/>
        <end position="282"/>
    </location>
</feature>
<protein>
    <recommendedName>
        <fullName evidence="9">DUF803 domain-containing protein</fullName>
    </recommendedName>
</protein>
<feature type="region of interest" description="Disordered" evidence="5">
    <location>
        <begin position="515"/>
        <end position="535"/>
    </location>
</feature>
<comment type="subcellular location">
    <subcellularLocation>
        <location evidence="1">Membrane</location>
        <topology evidence="1">Multi-pass membrane protein</topology>
    </subcellularLocation>
</comment>
<feature type="transmembrane region" description="Helical" evidence="6">
    <location>
        <begin position="288"/>
        <end position="312"/>
    </location>
</feature>
<accession>A0AA39QT25</accession>
<evidence type="ECO:0000313" key="8">
    <source>
        <dbReference type="Proteomes" id="UP001166286"/>
    </source>
</evidence>
<gene>
    <name evidence="7" type="ORF">JMJ35_010432</name>
</gene>
<evidence type="ECO:0008006" key="9">
    <source>
        <dbReference type="Google" id="ProtNLM"/>
    </source>
</evidence>